<evidence type="ECO:0000256" key="3">
    <source>
        <dbReference type="ARBA" id="ARBA00022776"/>
    </source>
</evidence>
<dbReference type="CDD" id="cd09272">
    <property type="entry name" value="RNase_HI_RT_Ty1"/>
    <property type="match status" value="1"/>
</dbReference>
<evidence type="ECO:0000256" key="1">
    <source>
        <dbReference type="ARBA" id="ARBA00004123"/>
    </source>
</evidence>
<dbReference type="GO" id="GO:0007062">
    <property type="term" value="P:sister chromatid cohesion"/>
    <property type="evidence" value="ECO:0007669"/>
    <property type="project" value="TreeGrafter"/>
</dbReference>
<evidence type="ECO:0000256" key="6">
    <source>
        <dbReference type="SAM" id="Coils"/>
    </source>
</evidence>
<dbReference type="PANTHER" id="PTHR18937">
    <property type="entry name" value="STRUCTURAL MAINTENANCE OF CHROMOSOMES SMC FAMILY MEMBER"/>
    <property type="match status" value="1"/>
</dbReference>
<name>A0A6J1DTT0_MOMCH</name>
<organism evidence="8 9">
    <name type="scientific">Momordica charantia</name>
    <name type="common">Bitter gourd</name>
    <name type="synonym">Balsam pear</name>
    <dbReference type="NCBI Taxonomy" id="3673"/>
    <lineage>
        <taxon>Eukaryota</taxon>
        <taxon>Viridiplantae</taxon>
        <taxon>Streptophyta</taxon>
        <taxon>Embryophyta</taxon>
        <taxon>Tracheophyta</taxon>
        <taxon>Spermatophyta</taxon>
        <taxon>Magnoliopsida</taxon>
        <taxon>eudicotyledons</taxon>
        <taxon>Gunneridae</taxon>
        <taxon>Pentapetalae</taxon>
        <taxon>rosids</taxon>
        <taxon>fabids</taxon>
        <taxon>Cucurbitales</taxon>
        <taxon>Cucurbitaceae</taxon>
        <taxon>Momordiceae</taxon>
        <taxon>Momordica</taxon>
    </lineage>
</organism>
<dbReference type="Gene3D" id="3.40.50.300">
    <property type="entry name" value="P-loop containing nucleotide triphosphate hydrolases"/>
    <property type="match status" value="1"/>
</dbReference>
<proteinExistence type="predicted"/>
<reference evidence="9" key="1">
    <citation type="submission" date="2025-08" db="UniProtKB">
        <authorList>
            <consortium name="RefSeq"/>
        </authorList>
    </citation>
    <scope>IDENTIFICATION</scope>
    <source>
        <strain evidence="9">OHB3-1</strain>
    </source>
</reference>
<comment type="subcellular location">
    <subcellularLocation>
        <location evidence="1">Nucleus</location>
    </subcellularLocation>
</comment>
<gene>
    <name evidence="9" type="primary">LOC111023062</name>
</gene>
<accession>A0A6J1DTT0</accession>
<keyword evidence="2" id="KW-0132">Cell division</keyword>
<feature type="domain" description="RecF/RecN/SMC N-terminal" evidence="7">
    <location>
        <begin position="264"/>
        <end position="680"/>
    </location>
</feature>
<evidence type="ECO:0000256" key="5">
    <source>
        <dbReference type="ARBA" id="ARBA00023306"/>
    </source>
</evidence>
<dbReference type="KEGG" id="mcha:111023062"/>
<dbReference type="InterPro" id="IPR027417">
    <property type="entry name" value="P-loop_NTPase"/>
</dbReference>
<sequence>MEAVYHILRYLKGTPRLGLFFGKDDDRKIKVFTDANWTGSVQDRRSTTEYCTFVWDNLVTWRSKKQSVVARSSAEVEFRALSHDICEIMWLKLLLQELKIRFDSSMEVYCDNKAAIAIAHNPVHHDRTKHVEVDRHFIKEKIEEKIVNLMYVPSSDQAADILTKGLLRPIFERLLIKLKLFNLSPRNEHINAIRLLEKSRSVIVLRSIEDKLANLSQEKEIINEEIKRITPELDELKKGIDKRNAENRKLERRINEIVDRIYRDFSRSVGVANIREYEENQLQAVQHMADERVSLSSQLSKLKGQLEYEQNRDMESQIKDLESSLSSLEHDLRRIQNKDAEAKSTAENASNDIDRLKEELGEWKSRLEECEKDMQEWKKKISAATTSISKLNRQINSKETNIEQLITQKQEIVEKCELEQIELPIISDPMETESLTPGPVFDFSQLNRSYQQDRRSSDREKLEMEFKHKIDALISEIERTAPNLKALDQYEALKEKERLISEEFEAARKEEKEVADKFNSIKQKRYELFMDAFNHISGNIDKIYKQLTKSNTHPLGGTAYLNLENEDEPFLHGIKYTAMPPTKRFRDMEQLSGGEKTVAALALLFSIHSFRPSPFFILDEVDAALDNLNVAKVAGFIRSKSCEGARMNQDTEGGSGFQSIVISLKDSFYDKAEALVGVYRDCERSCSRTLTFDLTKYRES</sequence>
<dbReference type="OrthoDB" id="5575062at2759"/>
<feature type="coiled-coil region" evidence="6">
    <location>
        <begin position="205"/>
        <end position="260"/>
    </location>
</feature>
<evidence type="ECO:0000313" key="9">
    <source>
        <dbReference type="RefSeq" id="XP_022156091.1"/>
    </source>
</evidence>
<dbReference type="SUPFAM" id="SSF56672">
    <property type="entry name" value="DNA/RNA polymerases"/>
    <property type="match status" value="1"/>
</dbReference>
<evidence type="ECO:0000256" key="4">
    <source>
        <dbReference type="ARBA" id="ARBA00023242"/>
    </source>
</evidence>
<dbReference type="GO" id="GO:0051301">
    <property type="term" value="P:cell division"/>
    <property type="evidence" value="ECO:0007669"/>
    <property type="project" value="UniProtKB-KW"/>
</dbReference>
<dbReference type="RefSeq" id="XP_022156091.1">
    <property type="nucleotide sequence ID" value="XM_022300399.1"/>
</dbReference>
<dbReference type="Pfam" id="PF02463">
    <property type="entry name" value="SMC_N"/>
    <property type="match status" value="1"/>
</dbReference>
<dbReference type="Proteomes" id="UP000504603">
    <property type="component" value="Unplaced"/>
</dbReference>
<keyword evidence="5" id="KW-0131">Cell cycle</keyword>
<dbReference type="AlphaFoldDB" id="A0A6J1DTT0"/>
<keyword evidence="8" id="KW-1185">Reference proteome</keyword>
<dbReference type="GeneID" id="111023062"/>
<dbReference type="GO" id="GO:0005634">
    <property type="term" value="C:nucleus"/>
    <property type="evidence" value="ECO:0007669"/>
    <property type="project" value="UniProtKB-SubCell"/>
</dbReference>
<dbReference type="InterPro" id="IPR003395">
    <property type="entry name" value="RecF/RecN/SMC_N"/>
</dbReference>
<evidence type="ECO:0000259" key="7">
    <source>
        <dbReference type="Pfam" id="PF02463"/>
    </source>
</evidence>
<evidence type="ECO:0000256" key="2">
    <source>
        <dbReference type="ARBA" id="ARBA00022618"/>
    </source>
</evidence>
<evidence type="ECO:0000313" key="8">
    <source>
        <dbReference type="Proteomes" id="UP000504603"/>
    </source>
</evidence>
<dbReference type="Gene3D" id="1.10.287.1490">
    <property type="match status" value="1"/>
</dbReference>
<dbReference type="SUPFAM" id="SSF52540">
    <property type="entry name" value="P-loop containing nucleoside triphosphate hydrolases"/>
    <property type="match status" value="1"/>
</dbReference>
<protein>
    <submittedName>
        <fullName evidence="9">Structural maintenance of chromosomes protein 1-like</fullName>
    </submittedName>
</protein>
<dbReference type="GO" id="GO:0008278">
    <property type="term" value="C:cohesin complex"/>
    <property type="evidence" value="ECO:0007669"/>
    <property type="project" value="TreeGrafter"/>
</dbReference>
<keyword evidence="4" id="KW-0539">Nucleus</keyword>
<dbReference type="GO" id="GO:0003677">
    <property type="term" value="F:DNA binding"/>
    <property type="evidence" value="ECO:0007669"/>
    <property type="project" value="TreeGrafter"/>
</dbReference>
<feature type="coiled-coil region" evidence="6">
    <location>
        <begin position="311"/>
        <end position="415"/>
    </location>
</feature>
<keyword evidence="3" id="KW-0498">Mitosis</keyword>
<keyword evidence="6" id="KW-0175">Coiled coil</keyword>
<dbReference type="InterPro" id="IPR043502">
    <property type="entry name" value="DNA/RNA_pol_sf"/>
</dbReference>
<dbReference type="PANTHER" id="PTHR18937:SF12">
    <property type="entry name" value="STRUCTURAL MAINTENANCE OF CHROMOSOMES PROTEIN"/>
    <property type="match status" value="1"/>
</dbReference>